<keyword evidence="2" id="KW-1185">Reference proteome</keyword>
<comment type="caution">
    <text evidence="1">The sequence shown here is derived from an EMBL/GenBank/DDBJ whole genome shotgun (WGS) entry which is preliminary data.</text>
</comment>
<dbReference type="STRING" id="1237149.C900_01395"/>
<organism evidence="1 2">
    <name type="scientific">Fulvivirga imtechensis AK7</name>
    <dbReference type="NCBI Taxonomy" id="1237149"/>
    <lineage>
        <taxon>Bacteria</taxon>
        <taxon>Pseudomonadati</taxon>
        <taxon>Bacteroidota</taxon>
        <taxon>Cytophagia</taxon>
        <taxon>Cytophagales</taxon>
        <taxon>Fulvivirgaceae</taxon>
        <taxon>Fulvivirga</taxon>
    </lineage>
</organism>
<protein>
    <submittedName>
        <fullName evidence="1">Uncharacterized protein</fullName>
    </submittedName>
</protein>
<reference evidence="1 2" key="1">
    <citation type="submission" date="2012-12" db="EMBL/GenBank/DDBJ databases">
        <title>Genome assembly of Fulvivirga imtechensis AK7.</title>
        <authorList>
            <person name="Nupur N."/>
            <person name="Khatri I."/>
            <person name="Kumar R."/>
            <person name="Subramanian S."/>
            <person name="Pinnaka A."/>
        </authorList>
    </citation>
    <scope>NUCLEOTIDE SEQUENCE [LARGE SCALE GENOMIC DNA]</scope>
    <source>
        <strain evidence="1 2">AK7</strain>
    </source>
</reference>
<gene>
    <name evidence="1" type="ORF">C900_01395</name>
</gene>
<dbReference type="Proteomes" id="UP000011135">
    <property type="component" value="Unassembled WGS sequence"/>
</dbReference>
<dbReference type="AlphaFoldDB" id="L8JYE2"/>
<evidence type="ECO:0000313" key="1">
    <source>
        <dbReference type="EMBL" id="ELR73785.1"/>
    </source>
</evidence>
<sequence length="195" mass="22332">MVLVNRKKGNFPLSNRTPMMIVNDNFLSQLASYRQQLSIMQAIPCDLKHEEVRLNNEGRPVKLGHPDVTSYERLGFCNAELRHSNITCAHTQSRNIIRQALAALKKTDPDSIYGYEALEDQLNALEDTIHQLDILKGDEDKSLAILLEQGPAKDIEDINEIQVRIEDIKLRHREKVTALDQLKRKVILEIDRALK</sequence>
<evidence type="ECO:0000313" key="2">
    <source>
        <dbReference type="Proteomes" id="UP000011135"/>
    </source>
</evidence>
<dbReference type="EMBL" id="AMZN01000002">
    <property type="protein sequence ID" value="ELR73785.1"/>
    <property type="molecule type" value="Genomic_DNA"/>
</dbReference>
<proteinExistence type="predicted"/>
<accession>L8JYE2</accession>
<name>L8JYE2_9BACT</name>